<proteinExistence type="predicted"/>
<reference evidence="2 3" key="1">
    <citation type="submission" date="2021-07" db="EMBL/GenBank/DDBJ databases">
        <title>The Aristolochia fimbriata genome: insights into angiosperm evolution, floral development and chemical biosynthesis.</title>
        <authorList>
            <person name="Jiao Y."/>
        </authorList>
    </citation>
    <scope>NUCLEOTIDE SEQUENCE [LARGE SCALE GENOMIC DNA]</scope>
    <source>
        <strain evidence="2">IBCAS-2021</strain>
        <tissue evidence="2">Leaf</tissue>
    </source>
</reference>
<dbReference type="EMBL" id="JAINDJ010000003">
    <property type="protein sequence ID" value="KAG9453316.1"/>
    <property type="molecule type" value="Genomic_DNA"/>
</dbReference>
<evidence type="ECO:0008006" key="4">
    <source>
        <dbReference type="Google" id="ProtNLM"/>
    </source>
</evidence>
<evidence type="ECO:0000256" key="1">
    <source>
        <dbReference type="SAM" id="MobiDB-lite"/>
    </source>
</evidence>
<dbReference type="AlphaFoldDB" id="A0AAV7F0F2"/>
<name>A0AAV7F0F2_ARIFI</name>
<feature type="compositionally biased region" description="Low complexity" evidence="1">
    <location>
        <begin position="162"/>
        <end position="172"/>
    </location>
</feature>
<keyword evidence="3" id="KW-1185">Reference proteome</keyword>
<feature type="region of interest" description="Disordered" evidence="1">
    <location>
        <begin position="157"/>
        <end position="186"/>
    </location>
</feature>
<dbReference type="Proteomes" id="UP000825729">
    <property type="component" value="Unassembled WGS sequence"/>
</dbReference>
<organism evidence="2 3">
    <name type="scientific">Aristolochia fimbriata</name>
    <name type="common">White veined hardy Dutchman's pipe vine</name>
    <dbReference type="NCBI Taxonomy" id="158543"/>
    <lineage>
        <taxon>Eukaryota</taxon>
        <taxon>Viridiplantae</taxon>
        <taxon>Streptophyta</taxon>
        <taxon>Embryophyta</taxon>
        <taxon>Tracheophyta</taxon>
        <taxon>Spermatophyta</taxon>
        <taxon>Magnoliopsida</taxon>
        <taxon>Magnoliidae</taxon>
        <taxon>Piperales</taxon>
        <taxon>Aristolochiaceae</taxon>
        <taxon>Aristolochia</taxon>
    </lineage>
</organism>
<gene>
    <name evidence="2" type="ORF">H6P81_006220</name>
</gene>
<accession>A0AAV7F0F2</accession>
<protein>
    <recommendedName>
        <fullName evidence="4">Transposase, Ptta/En/Spm, plant</fullName>
    </recommendedName>
</protein>
<evidence type="ECO:0000313" key="3">
    <source>
        <dbReference type="Proteomes" id="UP000825729"/>
    </source>
</evidence>
<sequence>MVKQIVQAKLRDTRCKLKRKHFNNSTEEERKNCPIPCMTQEDWDELNKTNRQKICSTHTLGTKSLARHYADEDAVANAFLVANKVSSQDPKDLGPILDEVYNGHHGGYERGLGEGWTRAKNTTAVTSSQKASQLQEANDKIDGLTEMVRVLHEQVRELQEQGNGSSKSGEPSSSDHDNASGCGPSS</sequence>
<comment type="caution">
    <text evidence="2">The sequence shown here is derived from an EMBL/GenBank/DDBJ whole genome shotgun (WGS) entry which is preliminary data.</text>
</comment>
<evidence type="ECO:0000313" key="2">
    <source>
        <dbReference type="EMBL" id="KAG9453316.1"/>
    </source>
</evidence>